<evidence type="ECO:0000256" key="4">
    <source>
        <dbReference type="ARBA" id="ARBA00005420"/>
    </source>
</evidence>
<feature type="compositionally biased region" description="Acidic residues" evidence="16">
    <location>
        <begin position="53"/>
        <end position="65"/>
    </location>
</feature>
<feature type="compositionally biased region" description="Basic and acidic residues" evidence="16">
    <location>
        <begin position="197"/>
        <end position="211"/>
    </location>
</feature>
<evidence type="ECO:0000256" key="2">
    <source>
        <dbReference type="ARBA" id="ARBA00004771"/>
    </source>
</evidence>
<feature type="compositionally biased region" description="Basic residues" evidence="16">
    <location>
        <begin position="175"/>
        <end position="184"/>
    </location>
</feature>
<dbReference type="PANTHER" id="PTHR12317:SF0">
    <property type="entry name" value="ACYLTRANSFERASE"/>
    <property type="match status" value="1"/>
</dbReference>
<dbReference type="EC" id="2.3.1.20" evidence="5"/>
<keyword evidence="14" id="KW-0012">Acyltransferase</keyword>
<keyword evidence="19" id="KW-1185">Reference proteome</keyword>
<protein>
    <recommendedName>
        <fullName evidence="5">diacylglycerol O-acyltransferase</fullName>
        <ecNumber evidence="5">2.3.1.20</ecNumber>
    </recommendedName>
</protein>
<evidence type="ECO:0000256" key="16">
    <source>
        <dbReference type="SAM" id="MobiDB-lite"/>
    </source>
</evidence>
<feature type="transmembrane region" description="Helical" evidence="17">
    <location>
        <begin position="310"/>
        <end position="328"/>
    </location>
</feature>
<dbReference type="GO" id="GO:0004144">
    <property type="term" value="F:diacylglycerol O-acyltransferase activity"/>
    <property type="evidence" value="ECO:0007669"/>
    <property type="project" value="UniProtKB-EC"/>
</dbReference>
<dbReference type="GO" id="GO:0005789">
    <property type="term" value="C:endoplasmic reticulum membrane"/>
    <property type="evidence" value="ECO:0007669"/>
    <property type="project" value="UniProtKB-SubCell"/>
</dbReference>
<evidence type="ECO:0000256" key="8">
    <source>
        <dbReference type="ARBA" id="ARBA00022692"/>
    </source>
</evidence>
<dbReference type="PANTHER" id="PTHR12317">
    <property type="entry name" value="DIACYLGLYCEROL O-ACYLTRANSFERASE"/>
    <property type="match status" value="1"/>
</dbReference>
<evidence type="ECO:0000256" key="5">
    <source>
        <dbReference type="ARBA" id="ARBA00013244"/>
    </source>
</evidence>
<evidence type="ECO:0000256" key="10">
    <source>
        <dbReference type="ARBA" id="ARBA00022824"/>
    </source>
</evidence>
<dbReference type="HOGENOM" id="CLU_023995_3_1_1"/>
<dbReference type="GO" id="GO:0006071">
    <property type="term" value="P:glycerol metabolic process"/>
    <property type="evidence" value="ECO:0007669"/>
    <property type="project" value="UniProtKB-KW"/>
</dbReference>
<keyword evidence="13 17" id="KW-0472">Membrane</keyword>
<comment type="similarity">
    <text evidence="4">Belongs to the diacylglycerol acyltransferase family.</text>
</comment>
<keyword evidence="7" id="KW-0808">Transferase</keyword>
<dbReference type="InterPro" id="IPR007130">
    <property type="entry name" value="DAGAT"/>
</dbReference>
<feature type="region of interest" description="Disordered" evidence="16">
    <location>
        <begin position="1"/>
        <end position="211"/>
    </location>
</feature>
<evidence type="ECO:0000256" key="3">
    <source>
        <dbReference type="ARBA" id="ARBA00005189"/>
    </source>
</evidence>
<keyword evidence="11 17" id="KW-1133">Transmembrane helix</keyword>
<dbReference type="CDD" id="cd07987">
    <property type="entry name" value="LPLAT_MGAT-like"/>
    <property type="match status" value="1"/>
</dbReference>
<dbReference type="eggNOG" id="KOG0831">
    <property type="taxonomic scope" value="Eukaryota"/>
</dbReference>
<dbReference type="AlphaFoldDB" id="M2WKD3"/>
<dbReference type="OrthoDB" id="264532at2759"/>
<dbReference type="Pfam" id="PF03982">
    <property type="entry name" value="DAGAT"/>
    <property type="match status" value="1"/>
</dbReference>
<evidence type="ECO:0000256" key="9">
    <source>
        <dbReference type="ARBA" id="ARBA00022798"/>
    </source>
</evidence>
<reference evidence="19" key="1">
    <citation type="journal article" date="2012" name="PLoS Genet.">
        <title>The genomes of the fungal plant pathogens Cladosporium fulvum and Dothistroma septosporum reveal adaptation to different hosts and lifestyles but also signatures of common ancestry.</title>
        <authorList>
            <person name="de Wit P.J.G.M."/>
            <person name="van der Burgt A."/>
            <person name="Oekmen B."/>
            <person name="Stergiopoulos I."/>
            <person name="Abd-Elsalam K.A."/>
            <person name="Aerts A.L."/>
            <person name="Bahkali A.H."/>
            <person name="Beenen H.G."/>
            <person name="Chettri P."/>
            <person name="Cox M.P."/>
            <person name="Datema E."/>
            <person name="de Vries R.P."/>
            <person name="Dhillon B."/>
            <person name="Ganley A.R."/>
            <person name="Griffiths S.A."/>
            <person name="Guo Y."/>
            <person name="Hamelin R.C."/>
            <person name="Henrissat B."/>
            <person name="Kabir M.S."/>
            <person name="Jashni M.K."/>
            <person name="Kema G."/>
            <person name="Klaubauf S."/>
            <person name="Lapidus A."/>
            <person name="Levasseur A."/>
            <person name="Lindquist E."/>
            <person name="Mehrabi R."/>
            <person name="Ohm R.A."/>
            <person name="Owen T.J."/>
            <person name="Salamov A."/>
            <person name="Schwelm A."/>
            <person name="Schijlen E."/>
            <person name="Sun H."/>
            <person name="van den Burg H.A."/>
            <person name="van Ham R.C.H.J."/>
            <person name="Zhang S."/>
            <person name="Goodwin S.B."/>
            <person name="Grigoriev I.V."/>
            <person name="Collemare J."/>
            <person name="Bradshaw R.E."/>
        </authorList>
    </citation>
    <scope>NUCLEOTIDE SEQUENCE [LARGE SCALE GENOMIC DNA]</scope>
    <source>
        <strain evidence="19">NZE10 / CBS 128990</strain>
    </source>
</reference>
<comment type="pathway">
    <text evidence="2">Glycerolipid metabolism; triacylglycerol biosynthesis.</text>
</comment>
<keyword evidence="9" id="KW-0319">Glycerol metabolism</keyword>
<evidence type="ECO:0000313" key="18">
    <source>
        <dbReference type="EMBL" id="EME39423.1"/>
    </source>
</evidence>
<evidence type="ECO:0000256" key="11">
    <source>
        <dbReference type="ARBA" id="ARBA00022989"/>
    </source>
</evidence>
<feature type="compositionally biased region" description="Polar residues" evidence="16">
    <location>
        <begin position="119"/>
        <end position="133"/>
    </location>
</feature>
<dbReference type="Proteomes" id="UP000016933">
    <property type="component" value="Unassembled WGS sequence"/>
</dbReference>
<gene>
    <name evidence="18" type="ORF">DOTSEDRAFT_75191</name>
</gene>
<comment type="subcellular location">
    <subcellularLocation>
        <location evidence="1">Endoplasmic reticulum membrane</location>
        <topology evidence="1">Multi-pass membrane protein</topology>
    </subcellularLocation>
</comment>
<dbReference type="GO" id="GO:0019432">
    <property type="term" value="P:triglyceride biosynthetic process"/>
    <property type="evidence" value="ECO:0007669"/>
    <property type="project" value="TreeGrafter"/>
</dbReference>
<feature type="compositionally biased region" description="Polar residues" evidence="16">
    <location>
        <begin position="185"/>
        <end position="196"/>
    </location>
</feature>
<proteinExistence type="inferred from homology"/>
<reference evidence="18 19" key="2">
    <citation type="journal article" date="2012" name="PLoS Pathog.">
        <title>Diverse lifestyles and strategies of plant pathogenesis encoded in the genomes of eighteen Dothideomycetes fungi.</title>
        <authorList>
            <person name="Ohm R.A."/>
            <person name="Feau N."/>
            <person name="Henrissat B."/>
            <person name="Schoch C.L."/>
            <person name="Horwitz B.A."/>
            <person name="Barry K.W."/>
            <person name="Condon B.J."/>
            <person name="Copeland A.C."/>
            <person name="Dhillon B."/>
            <person name="Glaser F."/>
            <person name="Hesse C.N."/>
            <person name="Kosti I."/>
            <person name="LaButti K."/>
            <person name="Lindquist E.A."/>
            <person name="Lucas S."/>
            <person name="Salamov A.A."/>
            <person name="Bradshaw R.E."/>
            <person name="Ciuffetti L."/>
            <person name="Hamelin R.C."/>
            <person name="Kema G.H.J."/>
            <person name="Lawrence C."/>
            <person name="Scott J.A."/>
            <person name="Spatafora J.W."/>
            <person name="Turgeon B.G."/>
            <person name="de Wit P.J.G.M."/>
            <person name="Zhong S."/>
            <person name="Goodwin S.B."/>
            <person name="Grigoriev I.V."/>
        </authorList>
    </citation>
    <scope>NUCLEOTIDE SEQUENCE [LARGE SCALE GENOMIC DNA]</scope>
    <source>
        <strain evidence="19">NZE10 / CBS 128990</strain>
    </source>
</reference>
<evidence type="ECO:0000256" key="6">
    <source>
        <dbReference type="ARBA" id="ARBA00022516"/>
    </source>
</evidence>
<organism evidence="18 19">
    <name type="scientific">Dothistroma septosporum (strain NZE10 / CBS 128990)</name>
    <name type="common">Red band needle blight fungus</name>
    <name type="synonym">Mycosphaerella pini</name>
    <dbReference type="NCBI Taxonomy" id="675120"/>
    <lineage>
        <taxon>Eukaryota</taxon>
        <taxon>Fungi</taxon>
        <taxon>Dikarya</taxon>
        <taxon>Ascomycota</taxon>
        <taxon>Pezizomycotina</taxon>
        <taxon>Dothideomycetes</taxon>
        <taxon>Dothideomycetidae</taxon>
        <taxon>Mycosphaerellales</taxon>
        <taxon>Mycosphaerellaceae</taxon>
        <taxon>Dothistroma</taxon>
    </lineage>
</organism>
<feature type="region of interest" description="Disordered" evidence="16">
    <location>
        <begin position="251"/>
        <end position="282"/>
    </location>
</feature>
<evidence type="ECO:0000256" key="1">
    <source>
        <dbReference type="ARBA" id="ARBA00004477"/>
    </source>
</evidence>
<dbReference type="OMA" id="KPIRIMQ"/>
<keyword evidence="6" id="KW-0444">Lipid biosynthesis</keyword>
<keyword evidence="12" id="KW-0443">Lipid metabolism</keyword>
<dbReference type="EMBL" id="KB446545">
    <property type="protein sequence ID" value="EME39423.1"/>
    <property type="molecule type" value="Genomic_DNA"/>
</dbReference>
<evidence type="ECO:0000313" key="19">
    <source>
        <dbReference type="Proteomes" id="UP000016933"/>
    </source>
</evidence>
<comment type="catalytic activity">
    <reaction evidence="15">
        <text>an acyl-CoA + a 1,2-diacyl-sn-glycerol = a triacyl-sn-glycerol + CoA</text>
        <dbReference type="Rhea" id="RHEA:10868"/>
        <dbReference type="ChEBI" id="CHEBI:17815"/>
        <dbReference type="ChEBI" id="CHEBI:57287"/>
        <dbReference type="ChEBI" id="CHEBI:58342"/>
        <dbReference type="ChEBI" id="CHEBI:64615"/>
        <dbReference type="EC" id="2.3.1.20"/>
    </reaction>
</comment>
<comment type="pathway">
    <text evidence="3">Lipid metabolism.</text>
</comment>
<evidence type="ECO:0000256" key="13">
    <source>
        <dbReference type="ARBA" id="ARBA00023136"/>
    </source>
</evidence>
<evidence type="ECO:0000256" key="12">
    <source>
        <dbReference type="ARBA" id="ARBA00023098"/>
    </source>
</evidence>
<dbReference type="STRING" id="675120.M2WKD3"/>
<feature type="compositionally biased region" description="Basic and acidic residues" evidence="16">
    <location>
        <begin position="251"/>
        <end position="278"/>
    </location>
</feature>
<evidence type="ECO:0000256" key="7">
    <source>
        <dbReference type="ARBA" id="ARBA00022679"/>
    </source>
</evidence>
<feature type="compositionally biased region" description="Basic and acidic residues" evidence="16">
    <location>
        <begin position="37"/>
        <end position="46"/>
    </location>
</feature>
<accession>M2WKD3</accession>
<keyword evidence="8 17" id="KW-0812">Transmembrane</keyword>
<name>M2WKD3_DOTSN</name>
<evidence type="ECO:0000256" key="15">
    <source>
        <dbReference type="ARBA" id="ARBA00048109"/>
    </source>
</evidence>
<evidence type="ECO:0000256" key="17">
    <source>
        <dbReference type="SAM" id="Phobius"/>
    </source>
</evidence>
<evidence type="ECO:0000256" key="14">
    <source>
        <dbReference type="ARBA" id="ARBA00023315"/>
    </source>
</evidence>
<keyword evidence="10" id="KW-0256">Endoplasmic reticulum</keyword>
<sequence>MIANHRPAVPRKSSKRSLTPPHSPTPAMSLNAEPADPVERQEHDLPPKSYADAAEEALEADEPSINEDAIKESPPRPVHARNTSEPRPLGEVMDDMELTPSPGSPALRHPKGRLENKSSQESYAGVTASSNGELPNGDGHGMPVPNLRNGIKHVNGEKTPESLEGAGEDDTPRSPTRRAHKRGSSRNLQLTNGSATQEKEKGQDHGLDGAADKIEKEKKLEPGQVMYENLRNKSGENLASVVPDKDYELSLQQREDKPPTSKPPRELDSGRSASEKSDLVSGRRAGAGWSQSAIRWAPLNVPVQRRLQTLMVLVHTLSIVGGLAIFFMLCAIPILWPILLPYLIYVLLSRASIDGELSQRSDWFRRSKIWSLFGSYFPARLHRSQELEPTRKFIFGYHPHGIISHGAFAAFATEALGFSQLFPGITNTLLTLDSNFRIPLYRDYALRMGLASVSRESCENILSKGGPNGEGMGRAITIVVGGARESLDAKPYTLRLVLRRRKGFVKLAVRTGADLVPTLAFGENDLYDQFDGAAHPWVHKAQLLVKKFMGFTVPLFHARGVFNYDVGMMPYRRPINVVVGKPIRIMQSKNPDPAYVDEIHAKYVEELVRIWDDWKDTFARHRQGELEIVE</sequence>